<evidence type="ECO:0000256" key="1">
    <source>
        <dbReference type="SAM" id="Phobius"/>
    </source>
</evidence>
<proteinExistence type="predicted"/>
<evidence type="ECO:0000313" key="3">
    <source>
        <dbReference type="Proteomes" id="UP000000637"/>
    </source>
</evidence>
<keyword evidence="2" id="KW-0614">Plasmid</keyword>
<keyword evidence="3" id="KW-1185">Reference proteome</keyword>
<accession>A1RD58</accession>
<protein>
    <submittedName>
        <fullName evidence="2">Uncharacterized protein</fullName>
    </submittedName>
</protein>
<name>A1RD58_PAEAT</name>
<dbReference type="HOGENOM" id="CLU_3095013_0_0_11"/>
<keyword evidence="1" id="KW-0472">Membrane</keyword>
<dbReference type="KEGG" id="aau:AAur_pTC20004"/>
<dbReference type="EMBL" id="CP000476">
    <property type="protein sequence ID" value="ABM10753.1"/>
    <property type="molecule type" value="Genomic_DNA"/>
</dbReference>
<keyword evidence="1" id="KW-0812">Transmembrane</keyword>
<dbReference type="Proteomes" id="UP000000637">
    <property type="component" value="Plasmid pTC2"/>
</dbReference>
<dbReference type="AlphaFoldDB" id="A1RD58"/>
<gene>
    <name evidence="2" type="ordered locus">AAur_pTC20004</name>
</gene>
<sequence>MRPISCVVGWCIVLETQPGDGEASASLSIGASTWLSAGAVVVLMGLSLGVL</sequence>
<keyword evidence="1" id="KW-1133">Transmembrane helix</keyword>
<feature type="transmembrane region" description="Helical" evidence="1">
    <location>
        <begin position="31"/>
        <end position="50"/>
    </location>
</feature>
<evidence type="ECO:0000313" key="2">
    <source>
        <dbReference type="EMBL" id="ABM10753.1"/>
    </source>
</evidence>
<reference evidence="2 3" key="1">
    <citation type="journal article" date="2006" name="PLoS Genet.">
        <title>Secrets of soil survival revealed by the genome sequence of Arthrobacter aurescens TC1.</title>
        <authorList>
            <person name="Mongodin E.F."/>
            <person name="Shapir N."/>
            <person name="Daugherty S.C."/>
            <person name="DeBoy R.T."/>
            <person name="Emerson J.B."/>
            <person name="Shvartzbeyn A."/>
            <person name="Radune D."/>
            <person name="Vamathevan J."/>
            <person name="Riggs F."/>
            <person name="Grinberg V."/>
            <person name="Khouri H."/>
            <person name="Wackett L.P."/>
            <person name="Nelson K.E."/>
            <person name="Sadowsky M.J."/>
        </authorList>
    </citation>
    <scope>NUCLEOTIDE SEQUENCE [LARGE SCALE GENOMIC DNA]</scope>
    <source>
        <strain evidence="2 3">TC1</strain>
    </source>
</reference>
<geneLocation type="plasmid" evidence="2 3">
    <name>pTC2</name>
</geneLocation>
<organism evidence="2 3">
    <name type="scientific">Paenarthrobacter aurescens (strain TC1)</name>
    <dbReference type="NCBI Taxonomy" id="290340"/>
    <lineage>
        <taxon>Bacteria</taxon>
        <taxon>Bacillati</taxon>
        <taxon>Actinomycetota</taxon>
        <taxon>Actinomycetes</taxon>
        <taxon>Micrococcales</taxon>
        <taxon>Micrococcaceae</taxon>
        <taxon>Paenarthrobacter</taxon>
    </lineage>
</organism>